<dbReference type="PANTHER" id="PTHR11761:SF3">
    <property type="entry name" value="LARGE RIBOSOMAL SUBUNIT PROTEIN UL14M"/>
    <property type="match status" value="1"/>
</dbReference>
<dbReference type="Gene3D" id="2.40.150.20">
    <property type="entry name" value="Ribosomal protein L14"/>
    <property type="match status" value="1"/>
</dbReference>
<evidence type="ECO:0000256" key="3">
    <source>
        <dbReference type="ARBA" id="ARBA00023274"/>
    </source>
</evidence>
<dbReference type="RefSeq" id="YP_009532766.1">
    <property type="nucleotide sequence ID" value="NC_039766.1"/>
</dbReference>
<sequence>MIYVNTLLKVADNTGAKKILCIRILNCANRSYAIVGDTIIGVVKQCMPNMTITRSEIIRAVIVRTKNCIRRPNGFWIQFDDNAVVLVNKDGSPRGTRVFGPIAKEIRETADMRILSLASEVL</sequence>
<keyword evidence="6 7" id="KW-0934">Plastid</keyword>
<dbReference type="AlphaFoldDB" id="A0A386B0U3"/>
<dbReference type="GO" id="GO:0009507">
    <property type="term" value="C:chloroplast"/>
    <property type="evidence" value="ECO:0007669"/>
    <property type="project" value="UniProtKB-SubCell"/>
</dbReference>
<dbReference type="GO" id="GO:0070180">
    <property type="term" value="F:large ribosomal subunit rRNA binding"/>
    <property type="evidence" value="ECO:0007669"/>
    <property type="project" value="TreeGrafter"/>
</dbReference>
<keyword evidence="4 6" id="KW-0699">rRNA-binding</keyword>
<dbReference type="InterPro" id="IPR019972">
    <property type="entry name" value="Ribosomal_uL14_CS"/>
</dbReference>
<dbReference type="GeneID" id="38334302"/>
<evidence type="ECO:0000256" key="1">
    <source>
        <dbReference type="ARBA" id="ARBA00010745"/>
    </source>
</evidence>
<keyword evidence="4 6" id="KW-0694">RNA-binding</keyword>
<comment type="subunit">
    <text evidence="4 6">Part of the 50S ribosomal subunit.</text>
</comment>
<dbReference type="InterPro" id="IPR005745">
    <property type="entry name" value="Ribosomal_uL14_bac-type"/>
</dbReference>
<dbReference type="GO" id="GO:0005762">
    <property type="term" value="C:mitochondrial large ribosomal subunit"/>
    <property type="evidence" value="ECO:0007669"/>
    <property type="project" value="TreeGrafter"/>
</dbReference>
<keyword evidence="3 4" id="KW-0687">Ribonucleoprotein</keyword>
<evidence type="ECO:0000256" key="5">
    <source>
        <dbReference type="RuleBase" id="RU003949"/>
    </source>
</evidence>
<keyword evidence="2 4" id="KW-0689">Ribosomal protein</keyword>
<comment type="function">
    <text evidence="4 6">Binds to 23S rRNA.</text>
</comment>
<dbReference type="Pfam" id="PF00238">
    <property type="entry name" value="Ribosomal_L14"/>
    <property type="match status" value="1"/>
</dbReference>
<proteinExistence type="inferred from homology"/>
<evidence type="ECO:0000256" key="2">
    <source>
        <dbReference type="ARBA" id="ARBA00022980"/>
    </source>
</evidence>
<dbReference type="GO" id="GO:0003735">
    <property type="term" value="F:structural constituent of ribosome"/>
    <property type="evidence" value="ECO:0007669"/>
    <property type="project" value="InterPro"/>
</dbReference>
<evidence type="ECO:0000313" key="7">
    <source>
        <dbReference type="EMBL" id="AYC65314.1"/>
    </source>
</evidence>
<dbReference type="PROSITE" id="PS00049">
    <property type="entry name" value="RIBOSOMAL_L14"/>
    <property type="match status" value="1"/>
</dbReference>
<dbReference type="NCBIfam" id="TIGR01067">
    <property type="entry name" value="rplN_bact"/>
    <property type="match status" value="1"/>
</dbReference>
<comment type="subcellular location">
    <subcellularLocation>
        <location evidence="4 6">Plastid</location>
        <location evidence="4 6">Chloroplast</location>
    </subcellularLocation>
</comment>
<keyword evidence="6 7" id="KW-0150">Chloroplast</keyword>
<reference evidence="7" key="1">
    <citation type="submission" date="2018-07" db="EMBL/GenBank/DDBJ databases">
        <authorList>
            <person name="Quirk P.G."/>
            <person name="Krulwich T.A."/>
        </authorList>
    </citation>
    <scope>NUCLEOTIDE SEQUENCE</scope>
</reference>
<dbReference type="PANTHER" id="PTHR11761">
    <property type="entry name" value="50S/60S RIBOSOMAL PROTEIN L14/L23"/>
    <property type="match status" value="1"/>
</dbReference>
<accession>A0A386B0U3</accession>
<dbReference type="GO" id="GO:0006412">
    <property type="term" value="P:translation"/>
    <property type="evidence" value="ECO:0007669"/>
    <property type="project" value="UniProtKB-UniRule"/>
</dbReference>
<dbReference type="SMART" id="SM01374">
    <property type="entry name" value="Ribosomal_L14"/>
    <property type="match status" value="1"/>
</dbReference>
<evidence type="ECO:0000256" key="6">
    <source>
        <dbReference type="RuleBase" id="RU003951"/>
    </source>
</evidence>
<name>A0A386B0U3_9CHLO</name>
<comment type="similarity">
    <text evidence="1 4 5">Belongs to the universal ribosomal protein uL14 family.</text>
</comment>
<dbReference type="EMBL" id="MH591108">
    <property type="protein sequence ID" value="AYC65314.1"/>
    <property type="molecule type" value="Genomic_DNA"/>
</dbReference>
<dbReference type="CDD" id="cd00337">
    <property type="entry name" value="Ribosomal_uL14"/>
    <property type="match status" value="1"/>
</dbReference>
<dbReference type="InterPro" id="IPR000218">
    <property type="entry name" value="Ribosomal_uL14"/>
</dbReference>
<protein>
    <recommendedName>
        <fullName evidence="4">Large ribosomal subunit protein uL14c</fullName>
    </recommendedName>
</protein>
<dbReference type="HAMAP" id="MF_01367">
    <property type="entry name" value="Ribosomal_uL14"/>
    <property type="match status" value="1"/>
</dbReference>
<geneLocation type="chloroplast" evidence="7"/>
<dbReference type="SUPFAM" id="SSF50193">
    <property type="entry name" value="Ribosomal protein L14"/>
    <property type="match status" value="1"/>
</dbReference>
<reference evidence="7" key="2">
    <citation type="journal article" date="2019" name="Mol. Phylogenet. Evol.">
        <title>Reassessment of the classification of bryopsidales (chlorophyta) based on chloroplast phylogenomic analyses.</title>
        <authorList>
            <person name="Cremen M.C."/>
            <person name="Leliaert F."/>
            <person name="West J."/>
            <person name="Lam D.W."/>
            <person name="Shimada S."/>
            <person name="Lopez-Bautista J.M."/>
            <person name="Verbruggen H."/>
        </authorList>
    </citation>
    <scope>NUCLEOTIDE SEQUENCE</scope>
</reference>
<dbReference type="InterPro" id="IPR036853">
    <property type="entry name" value="Ribosomal_uL14_sf"/>
</dbReference>
<gene>
    <name evidence="4 7" type="primary">rpl14</name>
</gene>
<evidence type="ECO:0000256" key="4">
    <source>
        <dbReference type="HAMAP-Rule" id="MF_01367"/>
    </source>
</evidence>
<organism evidence="7">
    <name type="scientific">Pedobesia claviformis</name>
    <dbReference type="NCBI Taxonomy" id="2364088"/>
    <lineage>
        <taxon>Eukaryota</taxon>
        <taxon>Viridiplantae</taxon>
        <taxon>Chlorophyta</taxon>
        <taxon>core chlorophytes</taxon>
        <taxon>Ulvophyceae</taxon>
        <taxon>TCBD clade</taxon>
        <taxon>Bryopsidales</taxon>
        <taxon>Bryopsidineae</taxon>
        <taxon>Derbesiaceae</taxon>
        <taxon>Pedobesia</taxon>
    </lineage>
</organism>